<dbReference type="PRINTS" id="PR00038">
    <property type="entry name" value="HTHLUXR"/>
</dbReference>
<evidence type="ECO:0000313" key="6">
    <source>
        <dbReference type="EMBL" id="MCW7752964.1"/>
    </source>
</evidence>
<dbReference type="Gene3D" id="3.40.50.2300">
    <property type="match status" value="1"/>
</dbReference>
<dbReference type="SMART" id="SM00421">
    <property type="entry name" value="HTH_LUXR"/>
    <property type="match status" value="1"/>
</dbReference>
<gene>
    <name evidence="6" type="ORF">OOT00_03080</name>
</gene>
<evidence type="ECO:0000256" key="3">
    <source>
        <dbReference type="PROSITE-ProRule" id="PRU00169"/>
    </source>
</evidence>
<dbReference type="PANTHER" id="PTHR43214">
    <property type="entry name" value="TWO-COMPONENT RESPONSE REGULATOR"/>
    <property type="match status" value="1"/>
</dbReference>
<dbReference type="Pfam" id="PF00196">
    <property type="entry name" value="GerE"/>
    <property type="match status" value="1"/>
</dbReference>
<evidence type="ECO:0000256" key="2">
    <source>
        <dbReference type="ARBA" id="ARBA00023125"/>
    </source>
</evidence>
<dbReference type="InterPro" id="IPR039420">
    <property type="entry name" value="WalR-like"/>
</dbReference>
<dbReference type="SMART" id="SM00448">
    <property type="entry name" value="REC"/>
    <property type="match status" value="1"/>
</dbReference>
<sequence>MPHTARILIVDDHPVFRKGLAQLINEEKDMEVCGEAEDVDTAQQKLVRLDPDMVIIDITLKDKSGLELLAEVQTARPGLPTLIISMHDESLYAERAFRLGAMGYIMKGEMSDTVIQAIRQVLSGRIYASDTMVSRMVGRLTRKTDPASHPVESLSDRELEVFQLMGKGFQRKEIADLLGISVKTVGSYRETIKKKLNVCTSGALMREALDWRRRFP</sequence>
<evidence type="ECO:0000313" key="7">
    <source>
        <dbReference type="Proteomes" id="UP001209681"/>
    </source>
</evidence>
<dbReference type="PROSITE" id="PS50043">
    <property type="entry name" value="HTH_LUXR_2"/>
    <property type="match status" value="1"/>
</dbReference>
<dbReference type="SUPFAM" id="SSF46894">
    <property type="entry name" value="C-terminal effector domain of the bipartite response regulators"/>
    <property type="match status" value="1"/>
</dbReference>
<reference evidence="6 7" key="1">
    <citation type="submission" date="2022-11" db="EMBL/GenBank/DDBJ databases">
        <title>Desulfobotulus tamanensis H1 sp. nov. - anaerobic, alkaliphilic, sulphate reducing bacterium isolated from terrestrial mud volcano.</title>
        <authorList>
            <person name="Frolova A."/>
            <person name="Merkel A.Y."/>
            <person name="Slobodkin A.I."/>
        </authorList>
    </citation>
    <scope>NUCLEOTIDE SEQUENCE [LARGE SCALE GENOMIC DNA]</scope>
    <source>
        <strain evidence="6 7">H1</strain>
    </source>
</reference>
<protein>
    <submittedName>
        <fullName evidence="6">Response regulator transcription factor</fullName>
    </submittedName>
</protein>
<keyword evidence="1 3" id="KW-0597">Phosphoprotein</keyword>
<dbReference type="EMBL" id="JAPFPW010000002">
    <property type="protein sequence ID" value="MCW7752964.1"/>
    <property type="molecule type" value="Genomic_DNA"/>
</dbReference>
<dbReference type="Pfam" id="PF00072">
    <property type="entry name" value="Response_reg"/>
    <property type="match status" value="1"/>
</dbReference>
<dbReference type="InterPro" id="IPR058245">
    <property type="entry name" value="NreC/VraR/RcsB-like_REC"/>
</dbReference>
<evidence type="ECO:0000259" key="5">
    <source>
        <dbReference type="PROSITE" id="PS50110"/>
    </source>
</evidence>
<dbReference type="InterPro" id="IPR016032">
    <property type="entry name" value="Sig_transdc_resp-reg_C-effctor"/>
</dbReference>
<dbReference type="InterPro" id="IPR001789">
    <property type="entry name" value="Sig_transdc_resp-reg_receiver"/>
</dbReference>
<feature type="modified residue" description="4-aspartylphosphate" evidence="3">
    <location>
        <position position="57"/>
    </location>
</feature>
<evidence type="ECO:0000259" key="4">
    <source>
        <dbReference type="PROSITE" id="PS50043"/>
    </source>
</evidence>
<comment type="caution">
    <text evidence="6">The sequence shown here is derived from an EMBL/GenBank/DDBJ whole genome shotgun (WGS) entry which is preliminary data.</text>
</comment>
<dbReference type="PANTHER" id="PTHR43214:SF43">
    <property type="entry name" value="TWO-COMPONENT RESPONSE REGULATOR"/>
    <property type="match status" value="1"/>
</dbReference>
<name>A0ABT3N679_9BACT</name>
<dbReference type="RefSeq" id="WP_265423822.1">
    <property type="nucleotide sequence ID" value="NZ_JAPFPW010000002.1"/>
</dbReference>
<dbReference type="PROSITE" id="PS50110">
    <property type="entry name" value="RESPONSE_REGULATORY"/>
    <property type="match status" value="1"/>
</dbReference>
<dbReference type="Proteomes" id="UP001209681">
    <property type="component" value="Unassembled WGS sequence"/>
</dbReference>
<dbReference type="CDD" id="cd06170">
    <property type="entry name" value="LuxR_C_like"/>
    <property type="match status" value="1"/>
</dbReference>
<feature type="domain" description="HTH luxR-type" evidence="4">
    <location>
        <begin position="147"/>
        <end position="212"/>
    </location>
</feature>
<dbReference type="CDD" id="cd17535">
    <property type="entry name" value="REC_NarL-like"/>
    <property type="match status" value="1"/>
</dbReference>
<keyword evidence="2" id="KW-0238">DNA-binding</keyword>
<proteinExistence type="predicted"/>
<evidence type="ECO:0000256" key="1">
    <source>
        <dbReference type="ARBA" id="ARBA00022553"/>
    </source>
</evidence>
<keyword evidence="7" id="KW-1185">Reference proteome</keyword>
<dbReference type="InterPro" id="IPR011006">
    <property type="entry name" value="CheY-like_superfamily"/>
</dbReference>
<dbReference type="InterPro" id="IPR000792">
    <property type="entry name" value="Tscrpt_reg_LuxR_C"/>
</dbReference>
<accession>A0ABT3N679</accession>
<dbReference type="SUPFAM" id="SSF52172">
    <property type="entry name" value="CheY-like"/>
    <property type="match status" value="1"/>
</dbReference>
<feature type="domain" description="Response regulatory" evidence="5">
    <location>
        <begin position="6"/>
        <end position="122"/>
    </location>
</feature>
<organism evidence="6 7">
    <name type="scientific">Desulfobotulus pelophilus</name>
    <dbReference type="NCBI Taxonomy" id="2823377"/>
    <lineage>
        <taxon>Bacteria</taxon>
        <taxon>Pseudomonadati</taxon>
        <taxon>Thermodesulfobacteriota</taxon>
        <taxon>Desulfobacteria</taxon>
        <taxon>Desulfobacterales</taxon>
        <taxon>Desulfobacteraceae</taxon>
        <taxon>Desulfobotulus</taxon>
    </lineage>
</organism>